<evidence type="ECO:0000256" key="7">
    <source>
        <dbReference type="ARBA" id="ARBA00023303"/>
    </source>
</evidence>
<reference evidence="12" key="1">
    <citation type="submission" date="2021-01" db="UniProtKB">
        <authorList>
            <consortium name="EnsemblMetazoa"/>
        </authorList>
    </citation>
    <scope>IDENTIFICATION</scope>
</reference>
<evidence type="ECO:0000256" key="3">
    <source>
        <dbReference type="ARBA" id="ARBA00022692"/>
    </source>
</evidence>
<dbReference type="EnsemblMetazoa" id="CLYHEMT020114.1">
    <property type="protein sequence ID" value="CLYHEMP020114.1"/>
    <property type="gene ID" value="CLYHEMG020114"/>
</dbReference>
<keyword evidence="4 9" id="KW-1133">Transmembrane helix</keyword>
<dbReference type="OrthoDB" id="297496at2759"/>
<evidence type="ECO:0000256" key="9">
    <source>
        <dbReference type="SAM" id="Phobius"/>
    </source>
</evidence>
<dbReference type="PANTHER" id="PTHR11537">
    <property type="entry name" value="VOLTAGE-GATED POTASSIUM CHANNEL"/>
    <property type="match status" value="1"/>
</dbReference>
<evidence type="ECO:0000256" key="4">
    <source>
        <dbReference type="ARBA" id="ARBA00022989"/>
    </source>
</evidence>
<evidence type="ECO:0000259" key="11">
    <source>
        <dbReference type="Pfam" id="PF07885"/>
    </source>
</evidence>
<feature type="signal peptide" evidence="10">
    <location>
        <begin position="1"/>
        <end position="29"/>
    </location>
</feature>
<keyword evidence="3 8" id="KW-0812">Transmembrane</keyword>
<dbReference type="PRINTS" id="PR01333">
    <property type="entry name" value="2POREKCHANEL"/>
</dbReference>
<protein>
    <recommendedName>
        <fullName evidence="11">Potassium channel domain-containing protein</fullName>
    </recommendedName>
</protein>
<dbReference type="InterPro" id="IPR003280">
    <property type="entry name" value="2pore_dom_K_chnl"/>
</dbReference>
<keyword evidence="6 9" id="KW-0472">Membrane</keyword>
<feature type="transmembrane region" description="Helical" evidence="9">
    <location>
        <begin position="305"/>
        <end position="329"/>
    </location>
</feature>
<feature type="transmembrane region" description="Helical" evidence="9">
    <location>
        <begin position="479"/>
        <end position="500"/>
    </location>
</feature>
<comment type="subcellular location">
    <subcellularLocation>
        <location evidence="1">Membrane</location>
        <topology evidence="1">Multi-pass membrane protein</topology>
    </subcellularLocation>
</comment>
<dbReference type="InterPro" id="IPR028325">
    <property type="entry name" value="VG_K_chnl"/>
</dbReference>
<proteinExistence type="inferred from homology"/>
<dbReference type="GO" id="GO:0001508">
    <property type="term" value="P:action potential"/>
    <property type="evidence" value="ECO:0007669"/>
    <property type="project" value="TreeGrafter"/>
</dbReference>
<feature type="chain" id="PRO_5029686724" description="Potassium channel domain-containing protein" evidence="10">
    <location>
        <begin position="30"/>
        <end position="537"/>
    </location>
</feature>
<dbReference type="InterPro" id="IPR013099">
    <property type="entry name" value="K_chnl_dom"/>
</dbReference>
<name>A0A7M5XAF5_9CNID</name>
<dbReference type="SUPFAM" id="SSF81324">
    <property type="entry name" value="Voltage-gated potassium channels"/>
    <property type="match status" value="1"/>
</dbReference>
<dbReference type="Pfam" id="PF07885">
    <property type="entry name" value="Ion_trans_2"/>
    <property type="match status" value="1"/>
</dbReference>
<dbReference type="GO" id="GO:0005251">
    <property type="term" value="F:delayed rectifier potassium channel activity"/>
    <property type="evidence" value="ECO:0007669"/>
    <property type="project" value="TreeGrafter"/>
</dbReference>
<dbReference type="GO" id="GO:0008076">
    <property type="term" value="C:voltage-gated potassium channel complex"/>
    <property type="evidence" value="ECO:0007669"/>
    <property type="project" value="InterPro"/>
</dbReference>
<keyword evidence="2 8" id="KW-0813">Transport</keyword>
<comment type="similarity">
    <text evidence="8">Belongs to the two pore domain potassium channel (TC 1.A.1.8) family.</text>
</comment>
<dbReference type="PANTHER" id="PTHR11537:SF252">
    <property type="entry name" value="POTASSIUM VOLTAGE-GATED CHANNEL PROTEIN SHAW"/>
    <property type="match status" value="1"/>
</dbReference>
<feature type="transmembrane region" description="Helical" evidence="9">
    <location>
        <begin position="237"/>
        <end position="259"/>
    </location>
</feature>
<sequence length="537" mass="61877">MALKSQFISNRFSLVVFFLLVNKQCQTLGSRYYNNGVTTDYDNNDGDETFVEEPNQFSPSASLLDSNTWYQLMYQSLKIDRGSKFLGCRLQNRYIKYFNNSVDQEQYCGYIPACKKPIIVRYTETKPLIYSEMKGTEKIMKGLLIDILEEVLVQRCCLGCTNLQFVHYTIPDDMFFENFNAWENDSIIAPVEFRGEESSLLGHHLVPLFQHRKVYFLGLHTEIDSYVLLRGVINNALLTWPLFVTALSMAVLAGVIIWISEQWSNEEHFQKEFPRGAFEGFWWAYVSMTTVGYGDKTPSTVFGRLFAILWILIGITLFNMFTAAIITGLNAAIRQHSTFELSGSKVGFIESKPHVYNSIMKEFAFPKVYFNTTQLMEALDNDEVQAIALDEYAYFHALPAFKNHGKIEIKHIAKLFDYHVGFGVMVKTNPYFQMQKEFNEFSQEDLAFSQRLVQSRSSKQSTEEASTISIIFDAQKQPFWLTMVCTCVGSMCMVLLWFLFRKCCELKNKSKVEASETREVEKSPGIKIEVGEKIHVR</sequence>
<evidence type="ECO:0000313" key="13">
    <source>
        <dbReference type="Proteomes" id="UP000594262"/>
    </source>
</evidence>
<accession>A0A7M5XAF5</accession>
<dbReference type="RefSeq" id="XP_066917843.1">
    <property type="nucleotide sequence ID" value="XM_067061742.1"/>
</dbReference>
<evidence type="ECO:0000256" key="5">
    <source>
        <dbReference type="ARBA" id="ARBA00023065"/>
    </source>
</evidence>
<dbReference type="Gene3D" id="1.10.287.70">
    <property type="match status" value="1"/>
</dbReference>
<dbReference type="Proteomes" id="UP000594262">
    <property type="component" value="Unplaced"/>
</dbReference>
<dbReference type="AlphaFoldDB" id="A0A7M5XAF5"/>
<keyword evidence="13" id="KW-1185">Reference proteome</keyword>
<evidence type="ECO:0000256" key="2">
    <source>
        <dbReference type="ARBA" id="ARBA00022448"/>
    </source>
</evidence>
<keyword evidence="10" id="KW-0732">Signal</keyword>
<keyword evidence="5 8" id="KW-0406">Ion transport</keyword>
<evidence type="ECO:0000256" key="1">
    <source>
        <dbReference type="ARBA" id="ARBA00004141"/>
    </source>
</evidence>
<evidence type="ECO:0000313" key="12">
    <source>
        <dbReference type="EnsemblMetazoa" id="CLYHEMP020114.1"/>
    </source>
</evidence>
<evidence type="ECO:0000256" key="6">
    <source>
        <dbReference type="ARBA" id="ARBA00023136"/>
    </source>
</evidence>
<organism evidence="12 13">
    <name type="scientific">Clytia hemisphaerica</name>
    <dbReference type="NCBI Taxonomy" id="252671"/>
    <lineage>
        <taxon>Eukaryota</taxon>
        <taxon>Metazoa</taxon>
        <taxon>Cnidaria</taxon>
        <taxon>Hydrozoa</taxon>
        <taxon>Hydroidolina</taxon>
        <taxon>Leptothecata</taxon>
        <taxon>Obeliida</taxon>
        <taxon>Clytiidae</taxon>
        <taxon>Clytia</taxon>
    </lineage>
</organism>
<evidence type="ECO:0000256" key="10">
    <source>
        <dbReference type="SAM" id="SignalP"/>
    </source>
</evidence>
<evidence type="ECO:0000256" key="8">
    <source>
        <dbReference type="RuleBase" id="RU003857"/>
    </source>
</evidence>
<keyword evidence="7 8" id="KW-0407">Ion channel</keyword>
<dbReference type="GeneID" id="136805177"/>
<feature type="domain" description="Potassium channel" evidence="11">
    <location>
        <begin position="253"/>
        <end position="326"/>
    </location>
</feature>